<organism evidence="2 3">
    <name type="scientific">Sungouiella intermedia</name>
    <dbReference type="NCBI Taxonomy" id="45354"/>
    <lineage>
        <taxon>Eukaryota</taxon>
        <taxon>Fungi</taxon>
        <taxon>Dikarya</taxon>
        <taxon>Ascomycota</taxon>
        <taxon>Saccharomycotina</taxon>
        <taxon>Pichiomycetes</taxon>
        <taxon>Metschnikowiaceae</taxon>
        <taxon>Sungouiella</taxon>
    </lineage>
</organism>
<gene>
    <name evidence="2" type="ORF">SAMEA4029010_CIC11G00000004204</name>
</gene>
<accession>A0A1L0D6K1</accession>
<dbReference type="Pfam" id="PF05508">
    <property type="entry name" value="Ran-binding"/>
    <property type="match status" value="1"/>
</dbReference>
<dbReference type="AlphaFoldDB" id="A0A1L0D6K1"/>
<reference evidence="2 3" key="1">
    <citation type="submission" date="2016-10" db="EMBL/GenBank/DDBJ databases">
        <authorList>
            <person name="de Groot N.N."/>
        </authorList>
    </citation>
    <scope>NUCLEOTIDE SEQUENCE [LARGE SCALE GENOMIC DNA]</scope>
    <source>
        <strain evidence="2 3">CBS 141442</strain>
    </source>
</reference>
<dbReference type="OrthoDB" id="512915at2759"/>
<proteinExistence type="predicted"/>
<dbReference type="GO" id="GO:0005737">
    <property type="term" value="C:cytoplasm"/>
    <property type="evidence" value="ECO:0007669"/>
    <property type="project" value="TreeGrafter"/>
</dbReference>
<sequence length="432" mass="48199">MDDILAKASNQAMSFAIRSGISIASGFAIKTVAKLLDRIPATEKARIEGANSKLRTKINIISTSIDLIRLESARGNSALEPTLQMVDELKIEIDQFDLKVVSLLEQFTHSNRIETVKLAEKAIESLILSINDAIPLINLSLITCGVSFPSSISPKVSPSRLLQSTCHIHEANSKFAKSNSLKSVTVGPVFDLKLYTVFYNPSRLRYVEDDDKSSTSSSTADRTSQKMLTVSWKEEFARALCKLVRLQGKKFEFNLVIEEDFDDGRYHEDDEKPEVKTVMVEKIQKQFFSASGHLLRLEGSNSPVLTLKIETASGFDYIALGEYSEPDDSEDESDSSDYEDAKETEGPKKTKNLSLLEYLLRLASLQEVEQKDILEVCDEKLSFYLSNQADNSLIPKSKSQKAGELAQKQSNDQYLEHDSNTTRLGNLSLESK</sequence>
<feature type="compositionally biased region" description="Polar residues" evidence="1">
    <location>
        <begin position="421"/>
        <end position="432"/>
    </location>
</feature>
<evidence type="ECO:0000256" key="1">
    <source>
        <dbReference type="SAM" id="MobiDB-lite"/>
    </source>
</evidence>
<keyword evidence="3" id="KW-1185">Reference proteome</keyword>
<feature type="compositionally biased region" description="Acidic residues" evidence="1">
    <location>
        <begin position="324"/>
        <end position="338"/>
    </location>
</feature>
<dbReference type="InterPro" id="IPR008812">
    <property type="entry name" value="Ran_GTP-bd-rel"/>
</dbReference>
<protein>
    <submittedName>
        <fullName evidence="2">CIC11C00000004204</fullName>
    </submittedName>
</protein>
<feature type="region of interest" description="Disordered" evidence="1">
    <location>
        <begin position="396"/>
        <end position="432"/>
    </location>
</feature>
<dbReference type="EMBL" id="LT635756">
    <property type="protein sequence ID" value="SGZ47520.1"/>
    <property type="molecule type" value="Genomic_DNA"/>
</dbReference>
<dbReference type="GO" id="GO:0030695">
    <property type="term" value="F:GTPase regulator activity"/>
    <property type="evidence" value="ECO:0007669"/>
    <property type="project" value="TreeGrafter"/>
</dbReference>
<dbReference type="PANTHER" id="PTHR31010">
    <property type="entry name" value="RAN-SPECIFIC GTPASE-ACTIVATING PROTEIN 30-RELATED"/>
    <property type="match status" value="1"/>
</dbReference>
<dbReference type="GO" id="GO:0005634">
    <property type="term" value="C:nucleus"/>
    <property type="evidence" value="ECO:0007669"/>
    <property type="project" value="TreeGrafter"/>
</dbReference>
<feature type="region of interest" description="Disordered" evidence="1">
    <location>
        <begin position="323"/>
        <end position="347"/>
    </location>
</feature>
<name>A0A1L0D6K1_9ASCO</name>
<evidence type="ECO:0000313" key="3">
    <source>
        <dbReference type="Proteomes" id="UP000182334"/>
    </source>
</evidence>
<dbReference type="Proteomes" id="UP000182334">
    <property type="component" value="Chromosome I"/>
</dbReference>
<evidence type="ECO:0000313" key="2">
    <source>
        <dbReference type="EMBL" id="SGZ47520.1"/>
    </source>
</evidence>
<dbReference type="PANTHER" id="PTHR31010:SF2">
    <property type="entry name" value="RAN-SPECIFIC GTPASE-ACTIVATING PROTEIN 30"/>
    <property type="match status" value="1"/>
</dbReference>